<dbReference type="Proteomes" id="UP001185012">
    <property type="component" value="Unassembled WGS sequence"/>
</dbReference>
<keyword evidence="2" id="KW-0378">Hydrolase</keyword>
<organism evidence="2 3">
    <name type="scientific">Desmospora profundinema</name>
    <dbReference type="NCBI Taxonomy" id="1571184"/>
    <lineage>
        <taxon>Bacteria</taxon>
        <taxon>Bacillati</taxon>
        <taxon>Bacillota</taxon>
        <taxon>Bacilli</taxon>
        <taxon>Bacillales</taxon>
        <taxon>Thermoactinomycetaceae</taxon>
        <taxon>Desmospora</taxon>
    </lineage>
</organism>
<feature type="compositionally biased region" description="Basic and acidic residues" evidence="1">
    <location>
        <begin position="97"/>
        <end position="107"/>
    </location>
</feature>
<dbReference type="EMBL" id="JAVDQG010000002">
    <property type="protein sequence ID" value="MDR6225264.1"/>
    <property type="molecule type" value="Genomic_DNA"/>
</dbReference>
<keyword evidence="2" id="KW-0031">Aminopeptidase</keyword>
<accession>A0ABU1IM76</accession>
<dbReference type="GO" id="GO:0004177">
    <property type="term" value="F:aminopeptidase activity"/>
    <property type="evidence" value="ECO:0007669"/>
    <property type="project" value="UniProtKB-KW"/>
</dbReference>
<gene>
    <name evidence="2" type="ORF">JOE21_001255</name>
</gene>
<evidence type="ECO:0000313" key="2">
    <source>
        <dbReference type="EMBL" id="MDR6225264.1"/>
    </source>
</evidence>
<feature type="region of interest" description="Disordered" evidence="1">
    <location>
        <begin position="97"/>
        <end position="129"/>
    </location>
</feature>
<protein>
    <submittedName>
        <fullName evidence="2">Leucyl aminopeptidase</fullName>
    </submittedName>
</protein>
<keyword evidence="3" id="KW-1185">Reference proteome</keyword>
<sequence>MGLLTDLKQNLKKGIESTSQRSKKLVDISRLTIAIKGKKEEEERLYRQLGFEAYHLWERKEKWEITDSLRASLSQIRSIRETIQRWEQELEELKKQEAKERLEKKSSEGGPGAPAVDTSPSQSAPLQSEGISPEVLAELEGQALFICPHCTEQVKEDAVICPHCNKHMYHD</sequence>
<dbReference type="RefSeq" id="WP_309863650.1">
    <property type="nucleotide sequence ID" value="NZ_JAVDQG010000002.1"/>
</dbReference>
<feature type="compositionally biased region" description="Polar residues" evidence="1">
    <location>
        <begin position="118"/>
        <end position="129"/>
    </location>
</feature>
<name>A0ABU1IM76_9BACL</name>
<comment type="caution">
    <text evidence="2">The sequence shown here is derived from an EMBL/GenBank/DDBJ whole genome shotgun (WGS) entry which is preliminary data.</text>
</comment>
<keyword evidence="2" id="KW-0645">Protease</keyword>
<evidence type="ECO:0000256" key="1">
    <source>
        <dbReference type="SAM" id="MobiDB-lite"/>
    </source>
</evidence>
<evidence type="ECO:0000313" key="3">
    <source>
        <dbReference type="Proteomes" id="UP001185012"/>
    </source>
</evidence>
<reference evidence="2 3" key="1">
    <citation type="submission" date="2023-07" db="EMBL/GenBank/DDBJ databases">
        <title>Genomic Encyclopedia of Type Strains, Phase IV (KMG-IV): sequencing the most valuable type-strain genomes for metagenomic binning, comparative biology and taxonomic classification.</title>
        <authorList>
            <person name="Goeker M."/>
        </authorList>
    </citation>
    <scope>NUCLEOTIDE SEQUENCE [LARGE SCALE GENOMIC DNA]</scope>
    <source>
        <strain evidence="2 3">DSM 45903</strain>
    </source>
</reference>
<proteinExistence type="predicted"/>